<evidence type="ECO:0000313" key="1">
    <source>
        <dbReference type="EMBL" id="PMD19130.1"/>
    </source>
</evidence>
<dbReference type="AlphaFoldDB" id="A0A2J6PYL4"/>
<name>A0A2J6PYL4_9HELO</name>
<keyword evidence="2" id="KW-1185">Reference proteome</keyword>
<dbReference type="Proteomes" id="UP000235672">
    <property type="component" value="Unassembled WGS sequence"/>
</dbReference>
<protein>
    <submittedName>
        <fullName evidence="1">Uncharacterized protein</fullName>
    </submittedName>
</protein>
<gene>
    <name evidence="1" type="ORF">NA56DRAFT_690828</name>
</gene>
<feature type="non-terminal residue" evidence="1">
    <location>
        <position position="1"/>
    </location>
</feature>
<organism evidence="1 2">
    <name type="scientific">Hyaloscypha hepaticicola</name>
    <dbReference type="NCBI Taxonomy" id="2082293"/>
    <lineage>
        <taxon>Eukaryota</taxon>
        <taxon>Fungi</taxon>
        <taxon>Dikarya</taxon>
        <taxon>Ascomycota</taxon>
        <taxon>Pezizomycotina</taxon>
        <taxon>Leotiomycetes</taxon>
        <taxon>Helotiales</taxon>
        <taxon>Hyaloscyphaceae</taxon>
        <taxon>Hyaloscypha</taxon>
    </lineage>
</organism>
<sequence length="81" mass="9684">PRFTSFFFLTHSSCVYTLYPNSRIHNTYIVQRKKRVFKQYTSRAPGWTGGQKTKHVCFLPQRVLDLLFQDTEGEHAFVRWN</sequence>
<reference evidence="1 2" key="1">
    <citation type="submission" date="2016-05" db="EMBL/GenBank/DDBJ databases">
        <title>A degradative enzymes factory behind the ericoid mycorrhizal symbiosis.</title>
        <authorList>
            <consortium name="DOE Joint Genome Institute"/>
            <person name="Martino E."/>
            <person name="Morin E."/>
            <person name="Grelet G."/>
            <person name="Kuo A."/>
            <person name="Kohler A."/>
            <person name="Daghino S."/>
            <person name="Barry K."/>
            <person name="Choi C."/>
            <person name="Cichocki N."/>
            <person name="Clum A."/>
            <person name="Copeland A."/>
            <person name="Hainaut M."/>
            <person name="Haridas S."/>
            <person name="Labutti K."/>
            <person name="Lindquist E."/>
            <person name="Lipzen A."/>
            <person name="Khouja H.-R."/>
            <person name="Murat C."/>
            <person name="Ohm R."/>
            <person name="Olson A."/>
            <person name="Spatafora J."/>
            <person name="Veneault-Fourrey C."/>
            <person name="Henrissat B."/>
            <person name="Grigoriev I."/>
            <person name="Martin F."/>
            <person name="Perotto S."/>
        </authorList>
    </citation>
    <scope>NUCLEOTIDE SEQUENCE [LARGE SCALE GENOMIC DNA]</scope>
    <source>
        <strain evidence="1 2">UAMH 7357</strain>
    </source>
</reference>
<dbReference type="EMBL" id="KZ613491">
    <property type="protein sequence ID" value="PMD19130.1"/>
    <property type="molecule type" value="Genomic_DNA"/>
</dbReference>
<proteinExistence type="predicted"/>
<evidence type="ECO:0000313" key="2">
    <source>
        <dbReference type="Proteomes" id="UP000235672"/>
    </source>
</evidence>
<accession>A0A2J6PYL4</accession>